<evidence type="ECO:0000313" key="4">
    <source>
        <dbReference type="Proteomes" id="UP000242188"/>
    </source>
</evidence>
<dbReference type="OrthoDB" id="10020070at2759"/>
<dbReference type="PANTHER" id="PTHR34768:SF2">
    <property type="entry name" value="COILED-COIL DOMAIN CONTAINING 89"/>
    <property type="match status" value="1"/>
</dbReference>
<accession>A0A210PU83</accession>
<comment type="caution">
    <text evidence="3">The sequence shown here is derived from an EMBL/GenBank/DDBJ whole genome shotgun (WGS) entry which is preliminary data.</text>
</comment>
<evidence type="ECO:0000256" key="1">
    <source>
        <dbReference type="ARBA" id="ARBA00023054"/>
    </source>
</evidence>
<feature type="coiled-coil region" evidence="2">
    <location>
        <begin position="275"/>
        <end position="309"/>
    </location>
</feature>
<feature type="coiled-coil region" evidence="2">
    <location>
        <begin position="122"/>
        <end position="242"/>
    </location>
</feature>
<evidence type="ECO:0000256" key="2">
    <source>
        <dbReference type="SAM" id="Coils"/>
    </source>
</evidence>
<organism evidence="3 4">
    <name type="scientific">Mizuhopecten yessoensis</name>
    <name type="common">Japanese scallop</name>
    <name type="synonym">Patinopecten yessoensis</name>
    <dbReference type="NCBI Taxonomy" id="6573"/>
    <lineage>
        <taxon>Eukaryota</taxon>
        <taxon>Metazoa</taxon>
        <taxon>Spiralia</taxon>
        <taxon>Lophotrochozoa</taxon>
        <taxon>Mollusca</taxon>
        <taxon>Bivalvia</taxon>
        <taxon>Autobranchia</taxon>
        <taxon>Pteriomorphia</taxon>
        <taxon>Pectinida</taxon>
        <taxon>Pectinoidea</taxon>
        <taxon>Pectinidae</taxon>
        <taxon>Mizuhopecten</taxon>
    </lineage>
</organism>
<protein>
    <submittedName>
        <fullName evidence="3">Coiled-coil domain-containing protein 89</fullName>
    </submittedName>
</protein>
<sequence length="363" mass="42578">MSSNSRNPKDIRSVVEDSDKVTPKRLLLWDMSDMQNNLSKLKGLSADDKTEKAMLRSRIDEQSQLIMILKQRSDEVASKTKSVDRINEELISFRDSSKGMLDGEIRKYNILNARFDDLASNHQEMIKIKDEYKRANRDLREENSRLRDENARIFSGAIAEKEEQISELEKKLGGLKEQCNTLEHRNRHITQEFRMKEEALQGDIRTLQEQYKKDVKSLQAKLQEAEERLKSANYKLQNQADSKKSIDAETQLKIQQLTKEKDELLDLAMQRGKIVHKEQTENKKLQQRIGEMEKAVRNMEEKFEREAAAVNSNLQVRRLREDLEDSSVRNKERQSEFEAYKKHTNALLQRERDINEKLRNLTG</sequence>
<proteinExistence type="predicted"/>
<evidence type="ECO:0000313" key="3">
    <source>
        <dbReference type="EMBL" id="OWF40004.1"/>
    </source>
</evidence>
<dbReference type="EMBL" id="NEDP02005493">
    <property type="protein sequence ID" value="OWF40004.1"/>
    <property type="molecule type" value="Genomic_DNA"/>
</dbReference>
<dbReference type="Proteomes" id="UP000242188">
    <property type="component" value="Unassembled WGS sequence"/>
</dbReference>
<name>A0A210PU83_MIZYE</name>
<dbReference type="AlphaFoldDB" id="A0A210PU83"/>
<keyword evidence="1 2" id="KW-0175">Coiled coil</keyword>
<reference evidence="3 4" key="1">
    <citation type="journal article" date="2017" name="Nat. Ecol. Evol.">
        <title>Scallop genome provides insights into evolution of bilaterian karyotype and development.</title>
        <authorList>
            <person name="Wang S."/>
            <person name="Zhang J."/>
            <person name="Jiao W."/>
            <person name="Li J."/>
            <person name="Xun X."/>
            <person name="Sun Y."/>
            <person name="Guo X."/>
            <person name="Huan P."/>
            <person name="Dong B."/>
            <person name="Zhang L."/>
            <person name="Hu X."/>
            <person name="Sun X."/>
            <person name="Wang J."/>
            <person name="Zhao C."/>
            <person name="Wang Y."/>
            <person name="Wang D."/>
            <person name="Huang X."/>
            <person name="Wang R."/>
            <person name="Lv J."/>
            <person name="Li Y."/>
            <person name="Zhang Z."/>
            <person name="Liu B."/>
            <person name="Lu W."/>
            <person name="Hui Y."/>
            <person name="Liang J."/>
            <person name="Zhou Z."/>
            <person name="Hou R."/>
            <person name="Li X."/>
            <person name="Liu Y."/>
            <person name="Li H."/>
            <person name="Ning X."/>
            <person name="Lin Y."/>
            <person name="Zhao L."/>
            <person name="Xing Q."/>
            <person name="Dou J."/>
            <person name="Li Y."/>
            <person name="Mao J."/>
            <person name="Guo H."/>
            <person name="Dou H."/>
            <person name="Li T."/>
            <person name="Mu C."/>
            <person name="Jiang W."/>
            <person name="Fu Q."/>
            <person name="Fu X."/>
            <person name="Miao Y."/>
            <person name="Liu J."/>
            <person name="Yu Q."/>
            <person name="Li R."/>
            <person name="Liao H."/>
            <person name="Li X."/>
            <person name="Kong Y."/>
            <person name="Jiang Z."/>
            <person name="Chourrout D."/>
            <person name="Li R."/>
            <person name="Bao Z."/>
        </authorList>
    </citation>
    <scope>NUCLEOTIDE SEQUENCE [LARGE SCALE GENOMIC DNA]</scope>
    <source>
        <strain evidence="3 4">PY_sf001</strain>
    </source>
</reference>
<keyword evidence="4" id="KW-1185">Reference proteome</keyword>
<gene>
    <name evidence="3" type="ORF">KP79_PYT19693</name>
</gene>
<dbReference type="PANTHER" id="PTHR34768">
    <property type="entry name" value="COILED-COIL DOMAIN-CONTAINING PROTEIN 89"/>
    <property type="match status" value="1"/>
</dbReference>
<dbReference type="InterPro" id="IPR043450">
    <property type="entry name" value="CCDC89-like"/>
</dbReference>